<name>A0A9I9EIY4_CUCME</name>
<accession>A0A9I9EIY4</accession>
<dbReference type="Gramene" id="MELO3C034456.2.1">
    <property type="protein sequence ID" value="MELO3C034456.2.1"/>
    <property type="gene ID" value="MELO3C034456.2"/>
</dbReference>
<evidence type="ECO:0000313" key="1">
    <source>
        <dbReference type="EnsemblPlants" id="MELO3C034456.2.1"/>
    </source>
</evidence>
<organism evidence="1">
    <name type="scientific">Cucumis melo</name>
    <name type="common">Muskmelon</name>
    <dbReference type="NCBI Taxonomy" id="3656"/>
    <lineage>
        <taxon>Eukaryota</taxon>
        <taxon>Viridiplantae</taxon>
        <taxon>Streptophyta</taxon>
        <taxon>Embryophyta</taxon>
        <taxon>Tracheophyta</taxon>
        <taxon>Spermatophyta</taxon>
        <taxon>Magnoliopsida</taxon>
        <taxon>eudicotyledons</taxon>
        <taxon>Gunneridae</taxon>
        <taxon>Pentapetalae</taxon>
        <taxon>rosids</taxon>
        <taxon>fabids</taxon>
        <taxon>Cucurbitales</taxon>
        <taxon>Cucurbitaceae</taxon>
        <taxon>Benincaseae</taxon>
        <taxon>Cucumis</taxon>
    </lineage>
</organism>
<protein>
    <submittedName>
        <fullName evidence="1">Uncharacterized protein</fullName>
    </submittedName>
</protein>
<reference evidence="1" key="1">
    <citation type="submission" date="2023-03" db="UniProtKB">
        <authorList>
            <consortium name="EnsemblPlants"/>
        </authorList>
    </citation>
    <scope>IDENTIFICATION</scope>
</reference>
<dbReference type="EnsemblPlants" id="MELO3C034456.2.1">
    <property type="protein sequence ID" value="MELO3C034456.2.1"/>
    <property type="gene ID" value="MELO3C034456.2"/>
</dbReference>
<sequence>MKGKKEKRRVPNLLHDFFFCTKHLSPNPSALFSLAQGRTDSSTYPIPSSPQALARHLHLSSSVVSCFSSLPPPSSNFFALRLPFYLTTINRLHLVFLDGFERFYSNFGLLALGCTFDIYELLDLECLREKVWRKPLENWRHRDKNFQAWKGDLGAKLPQEALRSNLEGKGLGDLGVKL</sequence>
<dbReference type="AlphaFoldDB" id="A0A9I9EIY4"/>
<proteinExistence type="predicted"/>